<name>A0ABT7S5S0_9CELL</name>
<dbReference type="RefSeq" id="WP_289446013.1">
    <property type="nucleotide sequence ID" value="NZ_JAUCGR010000001.1"/>
</dbReference>
<evidence type="ECO:0000256" key="1">
    <source>
        <dbReference type="SAM" id="MobiDB-lite"/>
    </source>
</evidence>
<reference evidence="2 3" key="1">
    <citation type="submission" date="2023-06" db="EMBL/GenBank/DDBJ databases">
        <title>Cellulomonas sp. MW9 Whole genome sequence.</title>
        <authorList>
            <person name="Park S."/>
        </authorList>
    </citation>
    <scope>NUCLEOTIDE SEQUENCE [LARGE SCALE GENOMIC DNA]</scope>
    <source>
        <strain evidence="2 3">MW9</strain>
    </source>
</reference>
<sequence>MSEHSHTTDDDHDDATHGTEPLTGVDATELHAAVEALAAALHSYVDTAVGVRAEFGAQEADEDPRILSLESEIGALNATLYDGLHATLGLHADLTGMSWGDEDEGDVDAAPVEPDVETFHVGFVVTRGSAAGDRTLDSVLDVVEEGGATIAQAVVDSGFDVHEWGVSRGAPVLFDEDADDDE</sequence>
<accession>A0ABT7S5S0</accession>
<evidence type="ECO:0000313" key="3">
    <source>
        <dbReference type="Proteomes" id="UP001321453"/>
    </source>
</evidence>
<keyword evidence="3" id="KW-1185">Reference proteome</keyword>
<organism evidence="2 3">
    <name type="scientific">Cellulomonas edaphi</name>
    <dbReference type="NCBI Taxonomy" id="3053468"/>
    <lineage>
        <taxon>Bacteria</taxon>
        <taxon>Bacillati</taxon>
        <taxon>Actinomycetota</taxon>
        <taxon>Actinomycetes</taxon>
        <taxon>Micrococcales</taxon>
        <taxon>Cellulomonadaceae</taxon>
        <taxon>Cellulomonas</taxon>
    </lineage>
</organism>
<feature type="region of interest" description="Disordered" evidence="1">
    <location>
        <begin position="1"/>
        <end position="22"/>
    </location>
</feature>
<protein>
    <submittedName>
        <fullName evidence="2">Uncharacterized protein</fullName>
    </submittedName>
</protein>
<dbReference type="Proteomes" id="UP001321453">
    <property type="component" value="Unassembled WGS sequence"/>
</dbReference>
<dbReference type="EMBL" id="JAUCGR010000001">
    <property type="protein sequence ID" value="MDM7830859.1"/>
    <property type="molecule type" value="Genomic_DNA"/>
</dbReference>
<evidence type="ECO:0000313" key="2">
    <source>
        <dbReference type="EMBL" id="MDM7830859.1"/>
    </source>
</evidence>
<proteinExistence type="predicted"/>
<feature type="compositionally biased region" description="Basic and acidic residues" evidence="1">
    <location>
        <begin position="1"/>
        <end position="17"/>
    </location>
</feature>
<gene>
    <name evidence="2" type="ORF">QRT05_05900</name>
</gene>
<comment type="caution">
    <text evidence="2">The sequence shown here is derived from an EMBL/GenBank/DDBJ whole genome shotgun (WGS) entry which is preliminary data.</text>
</comment>